<proteinExistence type="predicted"/>
<reference evidence="2" key="1">
    <citation type="journal article" date="2020" name="ISME J.">
        <title>Gammaproteobacteria mediating utilization of methyl-, sulfur- and petroleum organic compounds in deep ocean hydrothermal plumes.</title>
        <authorList>
            <person name="Zhou Z."/>
            <person name="Liu Y."/>
            <person name="Pan J."/>
            <person name="Cron B.R."/>
            <person name="Toner B.M."/>
            <person name="Anantharaman K."/>
            <person name="Breier J.A."/>
            <person name="Dick G.J."/>
            <person name="Li M."/>
        </authorList>
    </citation>
    <scope>NUCLEOTIDE SEQUENCE</scope>
    <source>
        <strain evidence="2">SZUA-1385</strain>
    </source>
</reference>
<protein>
    <submittedName>
        <fullName evidence="2">Uncharacterized protein</fullName>
    </submittedName>
</protein>
<sequence length="181" mass="21626">MIINNIKRAAELILLKDKNYEEVDKLRDYLKKYIDIRNEIGILEETLKDLEDCSGNIIIDDNGKSLNEELEKYSNILNELKLQLDKLNENKKIIVLNYKELSDLINKIKYIKMDINTPLKWEIYSKIEDLKKKLEYVEWKLELIVLNYGIKKFDINLNDVEDLRDINNHIYEKIIQHLNGE</sequence>
<feature type="coiled-coil region" evidence="1">
    <location>
        <begin position="63"/>
        <end position="97"/>
    </location>
</feature>
<dbReference type="AlphaFoldDB" id="A0A833DQJ5"/>
<accession>A0A833DQJ5</accession>
<evidence type="ECO:0000313" key="3">
    <source>
        <dbReference type="Proteomes" id="UP000605144"/>
    </source>
</evidence>
<evidence type="ECO:0000313" key="2">
    <source>
        <dbReference type="EMBL" id="HIP17469.1"/>
    </source>
</evidence>
<organism evidence="2 3">
    <name type="scientific">Methanothermococcus okinawensis</name>
    <dbReference type="NCBI Taxonomy" id="155863"/>
    <lineage>
        <taxon>Archaea</taxon>
        <taxon>Methanobacteriati</taxon>
        <taxon>Methanobacteriota</taxon>
        <taxon>Methanomada group</taxon>
        <taxon>Methanococci</taxon>
        <taxon>Methanococcales</taxon>
        <taxon>Methanococcaceae</taxon>
        <taxon>Methanothermococcus</taxon>
    </lineage>
</organism>
<comment type="caution">
    <text evidence="2">The sequence shown here is derived from an EMBL/GenBank/DDBJ whole genome shotgun (WGS) entry which is preliminary data.</text>
</comment>
<dbReference type="Proteomes" id="UP000605144">
    <property type="component" value="Unassembled WGS sequence"/>
</dbReference>
<dbReference type="EMBL" id="DQSV01000082">
    <property type="protein sequence ID" value="HIP17469.1"/>
    <property type="molecule type" value="Genomic_DNA"/>
</dbReference>
<evidence type="ECO:0000256" key="1">
    <source>
        <dbReference type="SAM" id="Coils"/>
    </source>
</evidence>
<gene>
    <name evidence="2" type="ORF">EYG76_04130</name>
</gene>
<keyword evidence="1" id="KW-0175">Coiled coil</keyword>
<name>A0A833DQJ5_9EURY</name>